<gene>
    <name evidence="9" type="ORF">H261_16291</name>
</gene>
<sequence length="918" mass="100874">MLDKVAGTRKSVPTYCYNCVAGPDLMCVTVEDGVAVAVEPNHEGKGIHPADGRPCVKAYGLIQKTYNPNRVLTPMKRTNPRKGRDQDPGFVPISWDEALDIVADKLRSLREKGLLNEQGMPRLAATFGHGGTPANYMGTFPAFLAAWGPIDFSFGSGQGVKCVHSEHLYGEYWHRAFTVAADTPNANYIVSFGTNVEVSGGPCGVRRHADARIRGIKRVQVEPHLSPTGACSAEWVPIKPKTDPAFMFAMLHVMLHEAPRSALDLAFLRDRTASPYLVGDDGWYLRDAESGKPLMWDTVSNAPVPHDHPGAVPALDGDFTVPSAAANLPDGETVRRDNARGRPAFVVLTETMRAYTPEWAEAICDVPAAVVRRVALEYLDAACVGQTVEVDGKILPYRPVAVTLGKTVNNGWGAYECCWARTVLATLVGALEVPGGTLGTTVRLNRPYENRLKSVKPGEDGFMNAQMNSTKKGGWAEKPKGRNAHTTLIPIVGDSSWAQALGPTHLAWMFLKEAPEGWEPPEPPDVWIAYRTNPAISFWDTAQLSGNMARMPFVLCFAYTMDETNHMADILLPEATDLESTQLIRAGGSKFVEQHWEHQGFVLRQPAVAPHGESRDFTWITTELSRRVGLLESYNRGLNKGFALVPLKGEGYDFTLAEDQVHDVDTIWDAVCKAATAGATAGKEVRGLDWMKENGFFMQPFAREDWYLHATMVEQGLRYELPYQERLMRVGEELRRRLHEAGIFWWDEQLEEYQGIPHWHDVPGRWVSAVEQAGAKAEDFPFWGITTKTMPYTTGNNAGIPLMNEVAGNLRGHGSVIINASAAARLGIKPGDWVEVSSIVGQTRGRAALVQGCRPDTIVIPGQFQHWKTPYAKDLNFPSLNTITQMSLELTDATGSGSDVVRVAVRKVDGPLPAGEES</sequence>
<comment type="similarity">
    <text evidence="1">Belongs to the prokaryotic molybdopterin-containing oxidoreductase family.</text>
</comment>
<dbReference type="InterPro" id="IPR009010">
    <property type="entry name" value="Asp_de-COase-like_dom_sf"/>
</dbReference>
<feature type="domain" description="Molybdopterin dinucleotide-binding" evidence="8">
    <location>
        <begin position="810"/>
        <end position="869"/>
    </location>
</feature>
<evidence type="ECO:0000313" key="10">
    <source>
        <dbReference type="Proteomes" id="UP000011744"/>
    </source>
</evidence>
<feature type="domain" description="Molybdopterin oxidoreductase" evidence="7">
    <location>
        <begin position="70"/>
        <end position="626"/>
    </location>
</feature>
<dbReference type="SUPFAM" id="SSF53706">
    <property type="entry name" value="Formate dehydrogenase/DMSO reductase, domains 1-3"/>
    <property type="match status" value="1"/>
</dbReference>
<dbReference type="CDD" id="cd02778">
    <property type="entry name" value="MopB_CT_Thiosulfate-R-like"/>
    <property type="match status" value="1"/>
</dbReference>
<dbReference type="GO" id="GO:0043546">
    <property type="term" value="F:molybdopterin cofactor binding"/>
    <property type="evidence" value="ECO:0007669"/>
    <property type="project" value="InterPro"/>
</dbReference>
<keyword evidence="5" id="KW-0732">Signal</keyword>
<dbReference type="InterPro" id="IPR006656">
    <property type="entry name" value="Mopterin_OxRdtase"/>
</dbReference>
<evidence type="ECO:0000313" key="9">
    <source>
        <dbReference type="EMBL" id="EME68840.1"/>
    </source>
</evidence>
<evidence type="ECO:0000256" key="3">
    <source>
        <dbReference type="ARBA" id="ARBA00022505"/>
    </source>
</evidence>
<dbReference type="CDD" id="cd02760">
    <property type="entry name" value="MopB_Phenylacetyl-CoA-OR"/>
    <property type="match status" value="1"/>
</dbReference>
<evidence type="ECO:0000256" key="6">
    <source>
        <dbReference type="ARBA" id="ARBA00023002"/>
    </source>
</evidence>
<dbReference type="Gene3D" id="2.40.40.20">
    <property type="match status" value="1"/>
</dbReference>
<dbReference type="InterPro" id="IPR050612">
    <property type="entry name" value="Prok_Mopterin_Oxidored"/>
</dbReference>
<dbReference type="Proteomes" id="UP000011744">
    <property type="component" value="Unassembled WGS sequence"/>
</dbReference>
<keyword evidence="2" id="KW-0004">4Fe-4S</keyword>
<dbReference type="RefSeq" id="WP_008619558.1">
    <property type="nucleotide sequence ID" value="NZ_AONQ01000050.1"/>
</dbReference>
<dbReference type="Gene3D" id="3.40.50.740">
    <property type="match status" value="2"/>
</dbReference>
<dbReference type="Pfam" id="PF01568">
    <property type="entry name" value="Molydop_binding"/>
    <property type="match status" value="1"/>
</dbReference>
<keyword evidence="4" id="KW-0479">Metal-binding</keyword>
<dbReference type="PATRIC" id="fig|1244869.3.peg.3266"/>
<protein>
    <submittedName>
        <fullName evidence="9">Phenylacetyl CoA</fullName>
    </submittedName>
</protein>
<dbReference type="GO" id="GO:0051539">
    <property type="term" value="F:4 iron, 4 sulfur cluster binding"/>
    <property type="evidence" value="ECO:0007669"/>
    <property type="project" value="UniProtKB-KW"/>
</dbReference>
<dbReference type="Gene3D" id="3.40.228.10">
    <property type="entry name" value="Dimethylsulfoxide Reductase, domain 2"/>
    <property type="match status" value="1"/>
</dbReference>
<keyword evidence="6" id="KW-0560">Oxidoreductase</keyword>
<dbReference type="PANTHER" id="PTHR43742">
    <property type="entry name" value="TRIMETHYLAMINE-N-OXIDE REDUCTASE"/>
    <property type="match status" value="1"/>
</dbReference>
<keyword evidence="2" id="KW-0408">Iron</keyword>
<keyword evidence="3" id="KW-0500">Molybdenum</keyword>
<evidence type="ECO:0000256" key="2">
    <source>
        <dbReference type="ARBA" id="ARBA00022485"/>
    </source>
</evidence>
<name>M2Z3A6_9PROT</name>
<dbReference type="GO" id="GO:0016491">
    <property type="term" value="F:oxidoreductase activity"/>
    <property type="evidence" value="ECO:0007669"/>
    <property type="project" value="UniProtKB-KW"/>
</dbReference>
<proteinExistence type="inferred from homology"/>
<dbReference type="PANTHER" id="PTHR43742:SF9">
    <property type="entry name" value="TETRATHIONATE REDUCTASE SUBUNIT A"/>
    <property type="match status" value="1"/>
</dbReference>
<dbReference type="STRING" id="1244869.H261_16291"/>
<dbReference type="OrthoDB" id="9810782at2"/>
<keyword evidence="2" id="KW-0411">Iron-sulfur</keyword>
<evidence type="ECO:0000256" key="1">
    <source>
        <dbReference type="ARBA" id="ARBA00010312"/>
    </source>
</evidence>
<organism evidence="9 10">
    <name type="scientific">Paramagnetospirillum caucaseum</name>
    <dbReference type="NCBI Taxonomy" id="1244869"/>
    <lineage>
        <taxon>Bacteria</taxon>
        <taxon>Pseudomonadati</taxon>
        <taxon>Pseudomonadota</taxon>
        <taxon>Alphaproteobacteria</taxon>
        <taxon>Rhodospirillales</taxon>
        <taxon>Magnetospirillaceae</taxon>
        <taxon>Paramagnetospirillum</taxon>
    </lineage>
</organism>
<dbReference type="Gene3D" id="2.20.25.90">
    <property type="entry name" value="ADC-like domains"/>
    <property type="match status" value="1"/>
</dbReference>
<comment type="caution">
    <text evidence="9">The sequence shown here is derived from an EMBL/GenBank/DDBJ whole genome shotgun (WGS) entry which is preliminary data.</text>
</comment>
<dbReference type="InterPro" id="IPR006657">
    <property type="entry name" value="MoPterin_dinucl-bd_dom"/>
</dbReference>
<dbReference type="InterPro" id="IPR041932">
    <property type="entry name" value="Phenylacetyl-CoA-OR_N"/>
</dbReference>
<accession>M2Z3A6</accession>
<dbReference type="GO" id="GO:0046872">
    <property type="term" value="F:metal ion binding"/>
    <property type="evidence" value="ECO:0007669"/>
    <property type="project" value="UniProtKB-KW"/>
</dbReference>
<evidence type="ECO:0000256" key="4">
    <source>
        <dbReference type="ARBA" id="ARBA00022723"/>
    </source>
</evidence>
<dbReference type="Pfam" id="PF00384">
    <property type="entry name" value="Molybdopterin"/>
    <property type="match status" value="1"/>
</dbReference>
<dbReference type="AlphaFoldDB" id="M2Z3A6"/>
<dbReference type="EMBL" id="AONQ01000050">
    <property type="protein sequence ID" value="EME68840.1"/>
    <property type="molecule type" value="Genomic_DNA"/>
</dbReference>
<reference evidence="9 10" key="1">
    <citation type="journal article" date="2014" name="Genome Announc.">
        <title>Draft Genome Sequence of Magnetospirillum sp. Strain SO-1, a Freshwater Magnetotactic Bacterium Isolated from the Ol'khovka River, Russia.</title>
        <authorList>
            <person name="Grouzdev D.S."/>
            <person name="Dziuba M.V."/>
            <person name="Sukhacheva M.S."/>
            <person name="Mardanov A.V."/>
            <person name="Beletskiy A.V."/>
            <person name="Kuznetsov B.B."/>
            <person name="Skryabin K.G."/>
        </authorList>
    </citation>
    <scope>NUCLEOTIDE SEQUENCE [LARGE SCALE GENOMIC DNA]</scope>
    <source>
        <strain evidence="9 10">SO-1</strain>
    </source>
</reference>
<dbReference type="SUPFAM" id="SSF50692">
    <property type="entry name" value="ADC-like"/>
    <property type="match status" value="1"/>
</dbReference>
<keyword evidence="10" id="KW-1185">Reference proteome</keyword>
<evidence type="ECO:0000259" key="8">
    <source>
        <dbReference type="Pfam" id="PF01568"/>
    </source>
</evidence>
<evidence type="ECO:0000256" key="5">
    <source>
        <dbReference type="ARBA" id="ARBA00022729"/>
    </source>
</evidence>
<evidence type="ECO:0000259" key="7">
    <source>
        <dbReference type="Pfam" id="PF00384"/>
    </source>
</evidence>
<dbReference type="eggNOG" id="COG0243">
    <property type="taxonomic scope" value="Bacteria"/>
</dbReference>